<evidence type="ECO:0008006" key="3">
    <source>
        <dbReference type="Google" id="ProtNLM"/>
    </source>
</evidence>
<evidence type="ECO:0000313" key="1">
    <source>
        <dbReference type="EMBL" id="AOH86127.1"/>
    </source>
</evidence>
<dbReference type="InterPro" id="IPR018673">
    <property type="entry name" value="DUF2141"/>
</dbReference>
<accession>A0A1B3ZFB8</accession>
<evidence type="ECO:0000313" key="2">
    <source>
        <dbReference type="Proteomes" id="UP000094256"/>
    </source>
</evidence>
<reference evidence="1 2" key="1">
    <citation type="submission" date="2016-01" db="EMBL/GenBank/DDBJ databases">
        <title>Complete genome and mega plasmid sequence of Sphingomonas panacis DCY99 elicits systemic resistance in rice to Xanthomonas oryzae.</title>
        <authorList>
            <person name="Kim Y.J."/>
            <person name="Yang D.C."/>
            <person name="Sing P."/>
        </authorList>
    </citation>
    <scope>NUCLEOTIDE SEQUENCE [LARGE SCALE GENOMIC DNA]</scope>
    <source>
        <strain evidence="1 2">DCY99</strain>
    </source>
</reference>
<sequence length="139" mass="14585">MATAPALAGGAAGTGTLHVEIGNVRTAHGRVHIDVCTQAQFLKDCPISADAPARVGVTTVSVTGLPPGRYAVQAFLDENGNGKVDQALFGIPKEGVGFSNDARIKLGPPKWTDAMFDMTGGEQTIRFNLRYFLGGDAKR</sequence>
<organism evidence="1 2">
    <name type="scientific">Sphingomonas panacis</name>
    <dbReference type="NCBI Taxonomy" id="1560345"/>
    <lineage>
        <taxon>Bacteria</taxon>
        <taxon>Pseudomonadati</taxon>
        <taxon>Pseudomonadota</taxon>
        <taxon>Alphaproteobacteria</taxon>
        <taxon>Sphingomonadales</taxon>
        <taxon>Sphingomonadaceae</taxon>
        <taxon>Sphingomonas</taxon>
    </lineage>
</organism>
<dbReference type="STRING" id="1560345.AWL63_21355"/>
<protein>
    <recommendedName>
        <fullName evidence="3">DUF2141 domain-containing protein</fullName>
    </recommendedName>
</protein>
<dbReference type="KEGG" id="span:AWL63_21355"/>
<dbReference type="Proteomes" id="UP000094256">
    <property type="component" value="Chromosome"/>
</dbReference>
<keyword evidence="2" id="KW-1185">Reference proteome</keyword>
<dbReference type="AlphaFoldDB" id="A0A1B3ZFB8"/>
<dbReference type="EMBL" id="CP014168">
    <property type="protein sequence ID" value="AOH86127.1"/>
    <property type="molecule type" value="Genomic_DNA"/>
</dbReference>
<dbReference type="Pfam" id="PF09912">
    <property type="entry name" value="DUF2141"/>
    <property type="match status" value="1"/>
</dbReference>
<name>A0A1B3ZFB8_9SPHN</name>
<gene>
    <name evidence="1" type="ORF">AWL63_21355</name>
</gene>
<dbReference type="OrthoDB" id="9788332at2"/>
<proteinExistence type="predicted"/>